<dbReference type="Proteomes" id="UP001233999">
    <property type="component" value="Unassembled WGS sequence"/>
</dbReference>
<organism evidence="1 2">
    <name type="scientific">Diploptera punctata</name>
    <name type="common">Pacific beetle cockroach</name>
    <dbReference type="NCBI Taxonomy" id="6984"/>
    <lineage>
        <taxon>Eukaryota</taxon>
        <taxon>Metazoa</taxon>
        <taxon>Ecdysozoa</taxon>
        <taxon>Arthropoda</taxon>
        <taxon>Hexapoda</taxon>
        <taxon>Insecta</taxon>
        <taxon>Pterygota</taxon>
        <taxon>Neoptera</taxon>
        <taxon>Polyneoptera</taxon>
        <taxon>Dictyoptera</taxon>
        <taxon>Blattodea</taxon>
        <taxon>Blaberoidea</taxon>
        <taxon>Blaberidae</taxon>
        <taxon>Diplopterinae</taxon>
        <taxon>Diploptera</taxon>
    </lineage>
</organism>
<dbReference type="EMBL" id="JASPKZ010009819">
    <property type="protein sequence ID" value="KAJ9575833.1"/>
    <property type="molecule type" value="Genomic_DNA"/>
</dbReference>
<sequence>LVQRLEPNDMPKRVEFANTMLDRKPNIVFQQDGAPPHWSNEVLKDLRDLRERIIEAIENIPEDILQRTWQEIVHRFDIVTVTAGAHIEMW</sequence>
<accession>A0AAD8E3G4</accession>
<evidence type="ECO:0000313" key="2">
    <source>
        <dbReference type="Proteomes" id="UP001233999"/>
    </source>
</evidence>
<proteinExistence type="predicted"/>
<dbReference type="AlphaFoldDB" id="A0AAD8E3G4"/>
<protein>
    <recommendedName>
        <fullName evidence="3">Transposase</fullName>
    </recommendedName>
</protein>
<comment type="caution">
    <text evidence="1">The sequence shown here is derived from an EMBL/GenBank/DDBJ whole genome shotgun (WGS) entry which is preliminary data.</text>
</comment>
<gene>
    <name evidence="1" type="ORF">L9F63_007291</name>
</gene>
<feature type="non-terminal residue" evidence="1">
    <location>
        <position position="1"/>
    </location>
</feature>
<evidence type="ECO:0000313" key="1">
    <source>
        <dbReference type="EMBL" id="KAJ9575833.1"/>
    </source>
</evidence>
<name>A0AAD8E3G4_DIPPU</name>
<reference evidence="1" key="1">
    <citation type="journal article" date="2023" name="IScience">
        <title>Live-bearing cockroach genome reveals convergent evolutionary mechanisms linked to viviparity in insects and beyond.</title>
        <authorList>
            <person name="Fouks B."/>
            <person name="Harrison M.C."/>
            <person name="Mikhailova A.A."/>
            <person name="Marchal E."/>
            <person name="English S."/>
            <person name="Carruthers M."/>
            <person name="Jennings E.C."/>
            <person name="Chiamaka E.L."/>
            <person name="Frigard R.A."/>
            <person name="Pippel M."/>
            <person name="Attardo G.M."/>
            <person name="Benoit J.B."/>
            <person name="Bornberg-Bauer E."/>
            <person name="Tobe S.S."/>
        </authorList>
    </citation>
    <scope>NUCLEOTIDE SEQUENCE</scope>
    <source>
        <strain evidence="1">Stay&amp;Tobe</strain>
    </source>
</reference>
<reference evidence="1" key="2">
    <citation type="submission" date="2023-05" db="EMBL/GenBank/DDBJ databases">
        <authorList>
            <person name="Fouks B."/>
        </authorList>
    </citation>
    <scope>NUCLEOTIDE SEQUENCE</scope>
    <source>
        <strain evidence="1">Stay&amp;Tobe</strain>
        <tissue evidence="1">Testes</tissue>
    </source>
</reference>
<keyword evidence="2" id="KW-1185">Reference proteome</keyword>
<evidence type="ECO:0008006" key="3">
    <source>
        <dbReference type="Google" id="ProtNLM"/>
    </source>
</evidence>